<dbReference type="AlphaFoldDB" id="A0AAV3QAF8"/>
<protein>
    <recommendedName>
        <fullName evidence="2">Bifunctional inhibitor/plant lipid transfer protein/seed storage helical domain-containing protein</fullName>
    </recommendedName>
</protein>
<feature type="domain" description="Bifunctional inhibitor/plant lipid transfer protein/seed storage helical" evidence="2">
    <location>
        <begin position="22"/>
        <end position="102"/>
    </location>
</feature>
<feature type="signal peptide" evidence="1">
    <location>
        <begin position="1"/>
        <end position="25"/>
    </location>
</feature>
<keyword evidence="4" id="KW-1185">Reference proteome</keyword>
<accession>A0AAV3QAF8</accession>
<keyword evidence="1" id="KW-0732">Signal</keyword>
<gene>
    <name evidence="3" type="ORF">LIER_39029</name>
</gene>
<dbReference type="InterPro" id="IPR036312">
    <property type="entry name" value="Bifun_inhib/LTP/seed_sf"/>
</dbReference>
<dbReference type="InterPro" id="IPR016140">
    <property type="entry name" value="Bifunc_inhib/LTP/seed_store"/>
</dbReference>
<organism evidence="3 4">
    <name type="scientific">Lithospermum erythrorhizon</name>
    <name type="common">Purple gromwell</name>
    <name type="synonym">Lithospermum officinale var. erythrorhizon</name>
    <dbReference type="NCBI Taxonomy" id="34254"/>
    <lineage>
        <taxon>Eukaryota</taxon>
        <taxon>Viridiplantae</taxon>
        <taxon>Streptophyta</taxon>
        <taxon>Embryophyta</taxon>
        <taxon>Tracheophyta</taxon>
        <taxon>Spermatophyta</taxon>
        <taxon>Magnoliopsida</taxon>
        <taxon>eudicotyledons</taxon>
        <taxon>Gunneridae</taxon>
        <taxon>Pentapetalae</taxon>
        <taxon>asterids</taxon>
        <taxon>lamiids</taxon>
        <taxon>Boraginales</taxon>
        <taxon>Boraginaceae</taxon>
        <taxon>Boraginoideae</taxon>
        <taxon>Lithospermeae</taxon>
        <taxon>Lithospermum</taxon>
    </lineage>
</organism>
<dbReference type="Proteomes" id="UP001454036">
    <property type="component" value="Unassembled WGS sequence"/>
</dbReference>
<dbReference type="Pfam" id="PF14368">
    <property type="entry name" value="LTP_2"/>
    <property type="match status" value="1"/>
</dbReference>
<dbReference type="EMBL" id="BAABME010020427">
    <property type="protein sequence ID" value="GAA0160376.1"/>
    <property type="molecule type" value="Genomic_DNA"/>
</dbReference>
<proteinExistence type="predicted"/>
<dbReference type="PANTHER" id="PTHR33286:SF32">
    <property type="entry name" value="BIFUNCTIONAL INHIBITOR_PLANT LIPID TRANSFER PROTEIN_SEED STORAGE HELICAL DOMAIN-CONTAINING PROTEIN"/>
    <property type="match status" value="1"/>
</dbReference>
<dbReference type="SUPFAM" id="SSF47699">
    <property type="entry name" value="Bifunctional inhibitor/lipid-transfer protein/seed storage 2S albumin"/>
    <property type="match status" value="1"/>
</dbReference>
<comment type="caution">
    <text evidence="3">The sequence shown here is derived from an EMBL/GenBank/DDBJ whole genome shotgun (WGS) entry which is preliminary data.</text>
</comment>
<evidence type="ECO:0000313" key="4">
    <source>
        <dbReference type="Proteomes" id="UP001454036"/>
    </source>
</evidence>
<name>A0AAV3QAF8_LITER</name>
<evidence type="ECO:0000259" key="2">
    <source>
        <dbReference type="Pfam" id="PF14368"/>
    </source>
</evidence>
<sequence length="112" mass="12182">MVRGLKVTLILVIAICCWLSSSTYGAPSANQCKVERKNFINSCADVVYGQPASGDCCAKIRATHFECICPYVTPKIAAYIGVQRAMKIAKGCGRRIPPNFKCGSLRSPPKRL</sequence>
<feature type="chain" id="PRO_5043988346" description="Bifunctional inhibitor/plant lipid transfer protein/seed storage helical domain-containing protein" evidence="1">
    <location>
        <begin position="26"/>
        <end position="112"/>
    </location>
</feature>
<evidence type="ECO:0000256" key="1">
    <source>
        <dbReference type="SAM" id="SignalP"/>
    </source>
</evidence>
<evidence type="ECO:0000313" key="3">
    <source>
        <dbReference type="EMBL" id="GAA0160376.1"/>
    </source>
</evidence>
<dbReference type="Gene3D" id="1.10.110.10">
    <property type="entry name" value="Plant lipid-transfer and hydrophobic proteins"/>
    <property type="match status" value="1"/>
</dbReference>
<dbReference type="PANTHER" id="PTHR33286">
    <property type="entry name" value="BIFUNCTIONAL INHIBITOR/LIPID-TRANSFER PROTEIN/SEED STORAGE 2S ALBUMIN SUPERFAMILY PROTEIN"/>
    <property type="match status" value="1"/>
</dbReference>
<reference evidence="3 4" key="1">
    <citation type="submission" date="2024-01" db="EMBL/GenBank/DDBJ databases">
        <title>The complete chloroplast genome sequence of Lithospermum erythrorhizon: insights into the phylogenetic relationship among Boraginaceae species and the maternal lineages of purple gromwells.</title>
        <authorList>
            <person name="Okada T."/>
            <person name="Watanabe K."/>
        </authorList>
    </citation>
    <scope>NUCLEOTIDE SEQUENCE [LARGE SCALE GENOMIC DNA]</scope>
</reference>